<feature type="domain" description="Gliding motility-associated protein GldM N-terminal" evidence="2">
    <location>
        <begin position="31"/>
        <end position="218"/>
    </location>
</feature>
<feature type="domain" description="Gliding motility-associated protein GldM C-terminal" evidence="1">
    <location>
        <begin position="407"/>
        <end position="508"/>
    </location>
</feature>
<name>A0A0M9CEQ9_9FLAO</name>
<protein>
    <submittedName>
        <fullName evidence="5">Gliding motility protein GldM</fullName>
    </submittedName>
    <submittedName>
        <fullName evidence="6">Protein involved in gliding motility GldM</fullName>
    </submittedName>
</protein>
<reference evidence="5 7" key="1">
    <citation type="submission" date="2015-07" db="EMBL/GenBank/DDBJ databases">
        <title>Genome of Polaribacter dokdonenesis DSW-5, isolated from seawater off Dokdo in Korea.</title>
        <authorList>
            <person name="Yoon K."/>
            <person name="Song J.Y."/>
            <person name="Kim J.F."/>
        </authorList>
    </citation>
    <scope>NUCLEOTIDE SEQUENCE [LARGE SCALE GENOMIC DNA]</scope>
    <source>
        <strain evidence="5 7">DSW-5</strain>
    </source>
</reference>
<feature type="domain" description="Gliding motility-associated protein GldM second immunoglobulin-like" evidence="4">
    <location>
        <begin position="324"/>
        <end position="404"/>
    </location>
</feature>
<dbReference type="STRING" id="1300348.I602_711"/>
<dbReference type="EMBL" id="FNUE01000001">
    <property type="protein sequence ID" value="SEE17574.1"/>
    <property type="molecule type" value="Genomic_DNA"/>
</dbReference>
<reference evidence="6 8" key="2">
    <citation type="submission" date="2016-10" db="EMBL/GenBank/DDBJ databases">
        <authorList>
            <person name="Varghese N."/>
            <person name="Submissions S."/>
        </authorList>
    </citation>
    <scope>NUCLEOTIDE SEQUENCE [LARGE SCALE GENOMIC DNA]</scope>
    <source>
        <strain evidence="6 8">DSW-5</strain>
    </source>
</reference>
<evidence type="ECO:0000259" key="2">
    <source>
        <dbReference type="Pfam" id="PF12081"/>
    </source>
</evidence>
<feature type="domain" description="Gliding motility-associated protein GldM first immunoglobulin-like" evidence="3">
    <location>
        <begin position="222"/>
        <end position="319"/>
    </location>
</feature>
<dbReference type="NCBIfam" id="TIGR03517">
    <property type="entry name" value="GldM_gliding"/>
    <property type="match status" value="1"/>
</dbReference>
<accession>A0A0M9CEQ9</accession>
<evidence type="ECO:0000313" key="5">
    <source>
        <dbReference type="EMBL" id="KOY51151.1"/>
    </source>
</evidence>
<dbReference type="InterPro" id="IPR048405">
    <property type="entry name" value="GldM_Ig-like-1"/>
</dbReference>
<dbReference type="EMBL" id="LGBR01000001">
    <property type="protein sequence ID" value="KOY51151.1"/>
    <property type="molecule type" value="Genomic_DNA"/>
</dbReference>
<dbReference type="InterPro" id="IPR048406">
    <property type="entry name" value="GldM_Ig-like-2"/>
</dbReference>
<dbReference type="Pfam" id="PF21602">
    <property type="entry name" value="GldM_3rd"/>
    <property type="match status" value="1"/>
</dbReference>
<dbReference type="InterPro" id="IPR019859">
    <property type="entry name" value="Motility-assoc_prot_GldM"/>
</dbReference>
<organism evidence="5 7">
    <name type="scientific">Polaribacter dokdonensis DSW-5</name>
    <dbReference type="NCBI Taxonomy" id="1300348"/>
    <lineage>
        <taxon>Bacteria</taxon>
        <taxon>Pseudomonadati</taxon>
        <taxon>Bacteroidota</taxon>
        <taxon>Flavobacteriia</taxon>
        <taxon>Flavobacteriales</taxon>
        <taxon>Flavobacteriaceae</taxon>
    </lineage>
</organism>
<dbReference type="InterPro" id="IPR022720">
    <property type="entry name" value="Motility-assoc_prot_GldM_N"/>
</dbReference>
<gene>
    <name evidence="5" type="ORF">I602_711</name>
    <name evidence="6" type="ORF">SAMN05444353_1067</name>
</gene>
<dbReference type="Proteomes" id="UP000037716">
    <property type="component" value="Unassembled WGS sequence"/>
</dbReference>
<evidence type="ECO:0000313" key="8">
    <source>
        <dbReference type="Proteomes" id="UP000183071"/>
    </source>
</evidence>
<evidence type="ECO:0000259" key="1">
    <source>
        <dbReference type="Pfam" id="PF12080"/>
    </source>
</evidence>
<proteinExistence type="predicted"/>
<dbReference type="RefSeq" id="WP_053973369.1">
    <property type="nucleotide sequence ID" value="NZ_FNUE01000001.1"/>
</dbReference>
<sequence>MAGGKMSARQKMINLMYLVFIAMLAMNMSKEVLSAFGFMNEKLVENNISTIEKNNEAYANLDTKASEQKEKFGPLKVQADKIKTYSNDFYDYLAALKSKMLTEIEDKDDYEAMDKTDWLDTYFFKGDTYTEEGQEFLNRINNYRTNVIEVLGSDSKFVPVLNKRFSTEPVIDSETDKEVPFLKARYEGFPMVASLTNFTQMQADIRNTESDIVTNLLGGKLEEALSLNNYTGIVRLNKSAYFAGEKVTGEVVLGRYDASLVPDKVILNGKDATDAVQNGQVILNMPAGNVGEKTIKGTIFFRENGEEVPVPFESKYSVIAEPSSAVVSADKMNVVYRGLDNPISVSLPGVGANNLKVSAAGGKLTKSGAGYIIRPGSGNVATINVSAKLSSGKTVNSKATFRIKDIPAAMGSVRNQYGTVRMPKSGLANAPINAGLPDFEFDLKIQVKSFKIKVPGELTIIVNGTKLNAAAKKVLSKARRGDIINIYDIKATANGYNLKKVLPVNIELTN</sequence>
<keyword evidence="8" id="KW-1185">Reference proteome</keyword>
<comment type="caution">
    <text evidence="5">The sequence shown here is derived from an EMBL/GenBank/DDBJ whole genome shotgun (WGS) entry which is preliminary data.</text>
</comment>
<dbReference type="InterPro" id="IPR022719">
    <property type="entry name" value="Motility-assoc_prot_GldM_C"/>
</dbReference>
<evidence type="ECO:0000313" key="6">
    <source>
        <dbReference type="EMBL" id="SEE17574.1"/>
    </source>
</evidence>
<dbReference type="Proteomes" id="UP000183071">
    <property type="component" value="Unassembled WGS sequence"/>
</dbReference>
<dbReference type="PATRIC" id="fig|1300348.6.peg.710"/>
<dbReference type="OrthoDB" id="1490890at2"/>
<evidence type="ECO:0000259" key="4">
    <source>
        <dbReference type="Pfam" id="PF21602"/>
    </source>
</evidence>
<dbReference type="Pfam" id="PF21601">
    <property type="entry name" value="GldM_2nd"/>
    <property type="match status" value="1"/>
</dbReference>
<dbReference type="Pfam" id="PF12081">
    <property type="entry name" value="GldM_1st"/>
    <property type="match status" value="1"/>
</dbReference>
<dbReference type="AlphaFoldDB" id="A0A0M9CEQ9"/>
<evidence type="ECO:0000259" key="3">
    <source>
        <dbReference type="Pfam" id="PF21601"/>
    </source>
</evidence>
<dbReference type="Pfam" id="PF12080">
    <property type="entry name" value="GldM_4th"/>
    <property type="match status" value="1"/>
</dbReference>
<evidence type="ECO:0000313" key="7">
    <source>
        <dbReference type="Proteomes" id="UP000037716"/>
    </source>
</evidence>